<protein>
    <submittedName>
        <fullName evidence="2">Uncharacterized protein</fullName>
    </submittedName>
</protein>
<dbReference type="AlphaFoldDB" id="A0AAD6YWK9"/>
<evidence type="ECO:0000313" key="2">
    <source>
        <dbReference type="EMBL" id="KAJ7300605.1"/>
    </source>
</evidence>
<feature type="region of interest" description="Disordered" evidence="1">
    <location>
        <begin position="85"/>
        <end position="222"/>
    </location>
</feature>
<name>A0AAD6YWK9_9AGAR</name>
<accession>A0AAD6YWK9</accession>
<organism evidence="2 3">
    <name type="scientific">Mycena albidolilacea</name>
    <dbReference type="NCBI Taxonomy" id="1033008"/>
    <lineage>
        <taxon>Eukaryota</taxon>
        <taxon>Fungi</taxon>
        <taxon>Dikarya</taxon>
        <taxon>Basidiomycota</taxon>
        <taxon>Agaricomycotina</taxon>
        <taxon>Agaricomycetes</taxon>
        <taxon>Agaricomycetidae</taxon>
        <taxon>Agaricales</taxon>
        <taxon>Marasmiineae</taxon>
        <taxon>Mycenaceae</taxon>
        <taxon>Mycena</taxon>
    </lineage>
</organism>
<feature type="compositionally biased region" description="Basic and acidic residues" evidence="1">
    <location>
        <begin position="150"/>
        <end position="164"/>
    </location>
</feature>
<evidence type="ECO:0000256" key="1">
    <source>
        <dbReference type="SAM" id="MobiDB-lite"/>
    </source>
</evidence>
<sequence>MPGCDLGSIVVPPCRFRKYWFGKALETHLSAGSGKYLQGKLWKRIWVRGLESPVLGAVTCWDLGNVQILPFDFLGTVSTPITSQVGLFHGPPRTATRGREPAQGRKPARGGACPTRPTGPASLDKQGRPMIITRSSQKLVTLPTNDAYNEEGKEEKEDKDKEEEPVCPVKRQQTSSSTPKGKGKGKAKANTPAPSTGLSRFPPVEHKTWGKHKKNELPSYVPPRPVPTMDMVRLVAESLAKEQSESTVFDAGCSNYVFRNRECDHGVPGALCDHCNKGRLSHCSHNFTISDHTRASNHLKPLKRCTSYMTRNS</sequence>
<gene>
    <name evidence="2" type="ORF">DFH08DRAFT_828295</name>
</gene>
<reference evidence="2" key="1">
    <citation type="submission" date="2023-03" db="EMBL/GenBank/DDBJ databases">
        <title>Massive genome expansion in bonnet fungi (Mycena s.s.) driven by repeated elements and novel gene families across ecological guilds.</title>
        <authorList>
            <consortium name="Lawrence Berkeley National Laboratory"/>
            <person name="Harder C.B."/>
            <person name="Miyauchi S."/>
            <person name="Viragh M."/>
            <person name="Kuo A."/>
            <person name="Thoen E."/>
            <person name="Andreopoulos B."/>
            <person name="Lu D."/>
            <person name="Skrede I."/>
            <person name="Drula E."/>
            <person name="Henrissat B."/>
            <person name="Morin E."/>
            <person name="Kohler A."/>
            <person name="Barry K."/>
            <person name="LaButti K."/>
            <person name="Morin E."/>
            <person name="Salamov A."/>
            <person name="Lipzen A."/>
            <person name="Mereny Z."/>
            <person name="Hegedus B."/>
            <person name="Baldrian P."/>
            <person name="Stursova M."/>
            <person name="Weitz H."/>
            <person name="Taylor A."/>
            <person name="Grigoriev I.V."/>
            <person name="Nagy L.G."/>
            <person name="Martin F."/>
            <person name="Kauserud H."/>
        </authorList>
    </citation>
    <scope>NUCLEOTIDE SEQUENCE</scope>
    <source>
        <strain evidence="2">CBHHK002</strain>
    </source>
</reference>
<feature type="compositionally biased region" description="Polar residues" evidence="1">
    <location>
        <begin position="133"/>
        <end position="147"/>
    </location>
</feature>
<dbReference type="Proteomes" id="UP001218218">
    <property type="component" value="Unassembled WGS sequence"/>
</dbReference>
<comment type="caution">
    <text evidence="2">The sequence shown here is derived from an EMBL/GenBank/DDBJ whole genome shotgun (WGS) entry which is preliminary data.</text>
</comment>
<dbReference type="EMBL" id="JARIHO010000159">
    <property type="protein sequence ID" value="KAJ7300605.1"/>
    <property type="molecule type" value="Genomic_DNA"/>
</dbReference>
<evidence type="ECO:0000313" key="3">
    <source>
        <dbReference type="Proteomes" id="UP001218218"/>
    </source>
</evidence>
<proteinExistence type="predicted"/>
<keyword evidence="3" id="KW-1185">Reference proteome</keyword>